<evidence type="ECO:0000313" key="2">
    <source>
        <dbReference type="Proteomes" id="UP000008793"/>
    </source>
</evidence>
<dbReference type="HOGENOM" id="CLU_1560594_0_0_6"/>
<dbReference type="AlphaFoldDB" id="D8MLL4"/>
<dbReference type="KEGG" id="ebi:EbC_45110"/>
<accession>D8MLL4</accession>
<keyword evidence="2" id="KW-1185">Reference proteome</keyword>
<dbReference type="eggNOG" id="ENOG502ZHQG">
    <property type="taxonomic scope" value="Bacteria"/>
</dbReference>
<reference evidence="1 2" key="1">
    <citation type="journal article" date="2010" name="BMC Genomics">
        <title>Genome comparison of the epiphytic bacteria Erwinia billingiae and E. tasmaniensis with the pear pathogen E. pyrifoliae.</title>
        <authorList>
            <person name="Kube M."/>
            <person name="Migdoll A.M."/>
            <person name="Gehring I."/>
            <person name="Heitmann K."/>
            <person name="Mayer Y."/>
            <person name="Kuhl H."/>
            <person name="Knaust F."/>
            <person name="Geider K."/>
            <person name="Reinhardt R."/>
        </authorList>
    </citation>
    <scope>NUCLEOTIDE SEQUENCE [LARGE SCALE GENOMIC DNA]</scope>
    <source>
        <strain evidence="1 2">Eb661</strain>
    </source>
</reference>
<name>D8MLL4_ERWBE</name>
<dbReference type="GeneID" id="90514421"/>
<proteinExistence type="predicted"/>
<gene>
    <name evidence="1" type="ordered locus">EbC_45110</name>
</gene>
<organism evidence="2">
    <name type="scientific">Erwinia billingiae (strain Eb661)</name>
    <dbReference type="NCBI Taxonomy" id="634500"/>
    <lineage>
        <taxon>Bacteria</taxon>
        <taxon>Pseudomonadati</taxon>
        <taxon>Pseudomonadota</taxon>
        <taxon>Gammaproteobacteria</taxon>
        <taxon>Enterobacterales</taxon>
        <taxon>Erwiniaceae</taxon>
        <taxon>Erwinia</taxon>
    </lineage>
</organism>
<dbReference type="Proteomes" id="UP000008793">
    <property type="component" value="Chromosome"/>
</dbReference>
<protein>
    <submittedName>
        <fullName evidence="1">Uncharacterized protein</fullName>
    </submittedName>
</protein>
<evidence type="ECO:0000313" key="1">
    <source>
        <dbReference type="EMBL" id="CAX62042.1"/>
    </source>
</evidence>
<dbReference type="EMBL" id="FP236843">
    <property type="protein sequence ID" value="CAX62042.1"/>
    <property type="molecule type" value="Genomic_DNA"/>
</dbReference>
<dbReference type="RefSeq" id="WP_013204511.1">
    <property type="nucleotide sequence ID" value="NC_014306.1"/>
</dbReference>
<sequence length="171" mass="19651">MMLKGDVYVSGNYEYLMECERNQGKHELETALKDFKIYWSTPGFHLSFGKDSHFTRPYHPAPGILACSIRKAHVRPAIFTTLFGQNGSEAKWNLQKIPRTATSNTYLIYAVNSNRDALVMALLHDAHYQTQSNDLMEGFMETADNWFCDMRVKPLSVAAQDSIWSVHIWKK</sequence>